<name>A0ABY1KY88_9FLAO</name>
<dbReference type="Proteomes" id="UP000185728">
    <property type="component" value="Unassembled WGS sequence"/>
</dbReference>
<gene>
    <name evidence="1" type="ORF">SAMN05421766_1051</name>
</gene>
<keyword evidence="2" id="KW-1185">Reference proteome</keyword>
<proteinExistence type="predicted"/>
<sequence length="38" mass="4313">MHGTPIFKQLFPFNDSMSLVRLKIKGISYSQTQNGIKS</sequence>
<comment type="caution">
    <text evidence="1">The sequence shown here is derived from an EMBL/GenBank/DDBJ whole genome shotgun (WGS) entry which is preliminary data.</text>
</comment>
<accession>A0ABY1KY88</accession>
<evidence type="ECO:0000313" key="1">
    <source>
        <dbReference type="EMBL" id="SIS92996.1"/>
    </source>
</evidence>
<protein>
    <submittedName>
        <fullName evidence="1">Uncharacterized protein</fullName>
    </submittedName>
</protein>
<organism evidence="1 2">
    <name type="scientific">Zobellia uliginosa</name>
    <dbReference type="NCBI Taxonomy" id="143224"/>
    <lineage>
        <taxon>Bacteria</taxon>
        <taxon>Pseudomonadati</taxon>
        <taxon>Bacteroidota</taxon>
        <taxon>Flavobacteriia</taxon>
        <taxon>Flavobacteriales</taxon>
        <taxon>Flavobacteriaceae</taxon>
        <taxon>Zobellia</taxon>
    </lineage>
</organism>
<evidence type="ECO:0000313" key="2">
    <source>
        <dbReference type="Proteomes" id="UP000185728"/>
    </source>
</evidence>
<dbReference type="EMBL" id="FTOB01000005">
    <property type="protein sequence ID" value="SIS92996.1"/>
    <property type="molecule type" value="Genomic_DNA"/>
</dbReference>
<reference evidence="1 2" key="1">
    <citation type="submission" date="2017-01" db="EMBL/GenBank/DDBJ databases">
        <authorList>
            <person name="Varghese N."/>
            <person name="Submissions S."/>
        </authorList>
    </citation>
    <scope>NUCLEOTIDE SEQUENCE [LARGE SCALE GENOMIC DNA]</scope>
    <source>
        <strain evidence="1 2">DSM 2061</strain>
    </source>
</reference>